<dbReference type="Gene3D" id="1.10.10.800">
    <property type="match status" value="1"/>
</dbReference>
<feature type="domain" description="AB hydrolase-1" evidence="2">
    <location>
        <begin position="112"/>
        <end position="364"/>
    </location>
</feature>
<protein>
    <submittedName>
        <fullName evidence="3">Alpha/beta hydrolase</fullName>
    </submittedName>
</protein>
<dbReference type="SUPFAM" id="SSF53474">
    <property type="entry name" value="alpha/beta-Hydrolases"/>
    <property type="match status" value="1"/>
</dbReference>
<feature type="signal peptide" evidence="1">
    <location>
        <begin position="1"/>
        <end position="34"/>
    </location>
</feature>
<reference evidence="3 4" key="1">
    <citation type="submission" date="2024-06" db="EMBL/GenBank/DDBJ databases">
        <title>The Natural Products Discovery Center: Release of the First 8490 Sequenced Strains for Exploring Actinobacteria Biosynthetic Diversity.</title>
        <authorList>
            <person name="Kalkreuter E."/>
            <person name="Kautsar S.A."/>
            <person name="Yang D."/>
            <person name="Bader C.D."/>
            <person name="Teijaro C.N."/>
            <person name="Fluegel L."/>
            <person name="Davis C.M."/>
            <person name="Simpson J.R."/>
            <person name="Lauterbach L."/>
            <person name="Steele A.D."/>
            <person name="Gui C."/>
            <person name="Meng S."/>
            <person name="Li G."/>
            <person name="Viehrig K."/>
            <person name="Ye F."/>
            <person name="Su P."/>
            <person name="Kiefer A.F."/>
            <person name="Nichols A."/>
            <person name="Cepeda A.J."/>
            <person name="Yan W."/>
            <person name="Fan B."/>
            <person name="Jiang Y."/>
            <person name="Adhikari A."/>
            <person name="Zheng C.-J."/>
            <person name="Schuster L."/>
            <person name="Cowan T.M."/>
            <person name="Smanski M.J."/>
            <person name="Chevrette M.G."/>
            <person name="De Carvalho L.P.S."/>
            <person name="Shen B."/>
        </authorList>
    </citation>
    <scope>NUCLEOTIDE SEQUENCE [LARGE SCALE GENOMIC DNA]</scope>
    <source>
        <strain evidence="3 4">NPDC048274</strain>
    </source>
</reference>
<dbReference type="InterPro" id="IPR000073">
    <property type="entry name" value="AB_hydrolase_1"/>
</dbReference>
<dbReference type="GO" id="GO:0016787">
    <property type="term" value="F:hydrolase activity"/>
    <property type="evidence" value="ECO:0007669"/>
    <property type="project" value="UniProtKB-KW"/>
</dbReference>
<feature type="chain" id="PRO_5047222801" evidence="1">
    <location>
        <begin position="35"/>
        <end position="386"/>
    </location>
</feature>
<dbReference type="PANTHER" id="PTHR47751">
    <property type="entry name" value="SUPERFAMILY HYDROLASE, PUTATIVE (AFU_ORTHOLOGUE AFUA_2G16580)-RELATED"/>
    <property type="match status" value="1"/>
</dbReference>
<dbReference type="PANTHER" id="PTHR47751:SF1">
    <property type="entry name" value="SUPERFAMILY HYDROLASE, PUTATIVE (AFU_ORTHOLOGUE AFUA_2G16580)-RELATED"/>
    <property type="match status" value="1"/>
</dbReference>
<name>A0ABV3E2D3_9ACTN</name>
<keyword evidence="3" id="KW-0378">Hydrolase</keyword>
<dbReference type="Pfam" id="PF00561">
    <property type="entry name" value="Abhydrolase_1"/>
    <property type="match status" value="1"/>
</dbReference>
<proteinExistence type="predicted"/>
<dbReference type="EMBL" id="JBEZLS010000004">
    <property type="protein sequence ID" value="MEU9350714.1"/>
    <property type="molecule type" value="Genomic_DNA"/>
</dbReference>
<evidence type="ECO:0000313" key="3">
    <source>
        <dbReference type="EMBL" id="MEU9350714.1"/>
    </source>
</evidence>
<comment type="caution">
    <text evidence="3">The sequence shown here is derived from an EMBL/GenBank/DDBJ whole genome shotgun (WGS) entry which is preliminary data.</text>
</comment>
<gene>
    <name evidence="3" type="ORF">AB0D65_06740</name>
</gene>
<dbReference type="RefSeq" id="WP_359977398.1">
    <property type="nucleotide sequence ID" value="NZ_JBEZLS010000004.1"/>
</dbReference>
<keyword evidence="4" id="KW-1185">Reference proteome</keyword>
<dbReference type="InterPro" id="IPR029058">
    <property type="entry name" value="AB_hydrolase_fold"/>
</dbReference>
<evidence type="ECO:0000259" key="2">
    <source>
        <dbReference type="Pfam" id="PF00561"/>
    </source>
</evidence>
<keyword evidence="1" id="KW-0732">Signal</keyword>
<organism evidence="3 4">
    <name type="scientific">Streptomyces griseoloalbus</name>
    <dbReference type="NCBI Taxonomy" id="67303"/>
    <lineage>
        <taxon>Bacteria</taxon>
        <taxon>Bacillati</taxon>
        <taxon>Actinomycetota</taxon>
        <taxon>Actinomycetes</taxon>
        <taxon>Kitasatosporales</taxon>
        <taxon>Streptomycetaceae</taxon>
        <taxon>Streptomyces</taxon>
    </lineage>
</organism>
<dbReference type="Proteomes" id="UP001551582">
    <property type="component" value="Unassembled WGS sequence"/>
</dbReference>
<dbReference type="Gene3D" id="3.40.50.1820">
    <property type="entry name" value="alpha/beta hydrolase"/>
    <property type="match status" value="1"/>
</dbReference>
<sequence length="386" mass="41627">MTNRITHATRTLTAKRVLVLGVALTSLATPMAFASSGSSDSGVTVANVGATANANAGATANQATITSLADFERAVREDRTITRKEVTFQNGELDMAGVQFAPVKMKPGKKYPAVVVVHPAGGVKEQTASLYAYRLAQQGYIALAYDASHQGQSEGQPRLLEDPANRVEDVRSAVDYLTTLPTVDREQIAALGICAGGGYAINATMTDHRIKAVAGVATFNYGDGVRQGWRGVGTAEEQRAALEDLAQERTAVANGAQPTMLPYVPDSVEGVTEPDMVEASEYYRQADRWRHENSPNRFLKSSMDKIYAFDAFDGIDTLLTQPLLLIAGSEAGSKWHSNRAYKEAKSDKELFVVPGGTHMSMYDKDASKAMPKLLEFFGEKLKHSAN</sequence>
<evidence type="ECO:0000256" key="1">
    <source>
        <dbReference type="SAM" id="SignalP"/>
    </source>
</evidence>
<accession>A0ABV3E2D3</accession>
<evidence type="ECO:0000313" key="4">
    <source>
        <dbReference type="Proteomes" id="UP001551582"/>
    </source>
</evidence>
<dbReference type="InterPro" id="IPR051411">
    <property type="entry name" value="Polyketide_trans_af380"/>
</dbReference>